<sequence length="132" mass="14371">MLALGSTLGKHVNEAAEHHHKEMWTLAGHVFKGDAPGDPFAVKLEDGNLLKTEETQRSRSFTGNRGSGCISDSAAAGGQAAERAARRQSNKRERESEKEILSKLQKKNNENNSGLILLSKNRIANYTGAVEE</sequence>
<evidence type="ECO:0000313" key="2">
    <source>
        <dbReference type="EMBL" id="KAK3277621.1"/>
    </source>
</evidence>
<feature type="compositionally biased region" description="Basic and acidic residues" evidence="1">
    <location>
        <begin position="90"/>
        <end position="101"/>
    </location>
</feature>
<evidence type="ECO:0000256" key="1">
    <source>
        <dbReference type="SAM" id="MobiDB-lite"/>
    </source>
</evidence>
<gene>
    <name evidence="2" type="ORF">CYMTET_14379</name>
</gene>
<dbReference type="AlphaFoldDB" id="A0AAE0L9Z2"/>
<organism evidence="2 3">
    <name type="scientific">Cymbomonas tetramitiformis</name>
    <dbReference type="NCBI Taxonomy" id="36881"/>
    <lineage>
        <taxon>Eukaryota</taxon>
        <taxon>Viridiplantae</taxon>
        <taxon>Chlorophyta</taxon>
        <taxon>Pyramimonadophyceae</taxon>
        <taxon>Pyramimonadales</taxon>
        <taxon>Pyramimonadaceae</taxon>
        <taxon>Cymbomonas</taxon>
    </lineage>
</organism>
<proteinExistence type="predicted"/>
<feature type="region of interest" description="Disordered" evidence="1">
    <location>
        <begin position="51"/>
        <end position="106"/>
    </location>
</feature>
<dbReference type="EMBL" id="LGRX02006007">
    <property type="protein sequence ID" value="KAK3277621.1"/>
    <property type="molecule type" value="Genomic_DNA"/>
</dbReference>
<keyword evidence="3" id="KW-1185">Reference proteome</keyword>
<dbReference type="Proteomes" id="UP001190700">
    <property type="component" value="Unassembled WGS sequence"/>
</dbReference>
<accession>A0AAE0L9Z2</accession>
<protein>
    <submittedName>
        <fullName evidence="2">Uncharacterized protein</fullName>
    </submittedName>
</protein>
<name>A0AAE0L9Z2_9CHLO</name>
<comment type="caution">
    <text evidence="2">The sequence shown here is derived from an EMBL/GenBank/DDBJ whole genome shotgun (WGS) entry which is preliminary data.</text>
</comment>
<reference evidence="2 3" key="1">
    <citation type="journal article" date="2015" name="Genome Biol. Evol.">
        <title>Comparative Genomics of a Bacterivorous Green Alga Reveals Evolutionary Causalities and Consequences of Phago-Mixotrophic Mode of Nutrition.</title>
        <authorList>
            <person name="Burns J.A."/>
            <person name="Paasch A."/>
            <person name="Narechania A."/>
            <person name="Kim E."/>
        </authorList>
    </citation>
    <scope>NUCLEOTIDE SEQUENCE [LARGE SCALE GENOMIC DNA]</scope>
    <source>
        <strain evidence="2 3">PLY_AMNH</strain>
    </source>
</reference>
<evidence type="ECO:0000313" key="3">
    <source>
        <dbReference type="Proteomes" id="UP001190700"/>
    </source>
</evidence>